<feature type="domain" description="J" evidence="3">
    <location>
        <begin position="3"/>
        <end position="65"/>
    </location>
</feature>
<dbReference type="PRINTS" id="PR00625">
    <property type="entry name" value="JDOMAIN"/>
</dbReference>
<organism evidence="5 6">
    <name type="scientific">Candidatus Acidulodesulfobacterium acidiphilum</name>
    <dbReference type="NCBI Taxonomy" id="2597224"/>
    <lineage>
        <taxon>Bacteria</taxon>
        <taxon>Deltaproteobacteria</taxon>
        <taxon>Candidatus Acidulodesulfobacterales</taxon>
        <taxon>Candidatus Acidulodesulfobacterium</taxon>
    </lineage>
</organism>
<dbReference type="SUPFAM" id="SSF46565">
    <property type="entry name" value="Chaperone J-domain"/>
    <property type="match status" value="1"/>
</dbReference>
<dbReference type="Gene3D" id="1.10.287.110">
    <property type="entry name" value="DnaJ domain"/>
    <property type="match status" value="1"/>
</dbReference>
<dbReference type="Gene3D" id="2.60.260.20">
    <property type="entry name" value="Urease metallochaperone UreE, N-terminal domain"/>
    <property type="match status" value="1"/>
</dbReference>
<keyword evidence="2" id="KW-0862">Zinc</keyword>
<feature type="zinc finger region" description="CR-type" evidence="2">
    <location>
        <begin position="123"/>
        <end position="199"/>
    </location>
</feature>
<dbReference type="PROSITE" id="PS50076">
    <property type="entry name" value="DNAJ_2"/>
    <property type="match status" value="1"/>
</dbReference>
<evidence type="ECO:0000256" key="2">
    <source>
        <dbReference type="PROSITE-ProRule" id="PRU00546"/>
    </source>
</evidence>
<evidence type="ECO:0000313" key="5">
    <source>
        <dbReference type="EMBL" id="RZV36533.1"/>
    </source>
</evidence>
<dbReference type="GO" id="GO:0031072">
    <property type="term" value="F:heat shock protein binding"/>
    <property type="evidence" value="ECO:0007669"/>
    <property type="project" value="InterPro"/>
</dbReference>
<accession>A0A520X5U1</accession>
<name>A0A520X5U1_9DELT</name>
<dbReference type="InterPro" id="IPR001623">
    <property type="entry name" value="DnaJ_domain"/>
</dbReference>
<dbReference type="PROSITE" id="PS51188">
    <property type="entry name" value="ZF_CR"/>
    <property type="match status" value="1"/>
</dbReference>
<dbReference type="Pfam" id="PF00684">
    <property type="entry name" value="DnaJ_CXXCXGXG"/>
    <property type="match status" value="1"/>
</dbReference>
<reference evidence="5 6" key="1">
    <citation type="submission" date="2019-01" db="EMBL/GenBank/DDBJ databases">
        <title>Insights into ecological role of a new deltaproteobacterial order Candidatus Sinidesulfobacterales (Sva0485) by metagenomics and metatranscriptomics.</title>
        <authorList>
            <person name="Tan S."/>
            <person name="Liu J."/>
            <person name="Fang Y."/>
            <person name="Hedlund B."/>
            <person name="Lian Z.-H."/>
            <person name="Huang L.-Y."/>
            <person name="Li J.-T."/>
            <person name="Huang L.-N."/>
            <person name="Li W.-J."/>
            <person name="Jiang H.-C."/>
            <person name="Dong H.-L."/>
            <person name="Shu W.-S."/>
        </authorList>
    </citation>
    <scope>NUCLEOTIDE SEQUENCE [LARGE SCALE GENOMIC DNA]</scope>
    <source>
        <strain evidence="5">AP4</strain>
    </source>
</reference>
<evidence type="ECO:0000256" key="1">
    <source>
        <dbReference type="ARBA" id="ARBA00023186"/>
    </source>
</evidence>
<dbReference type="GO" id="GO:0051082">
    <property type="term" value="F:unfolded protein binding"/>
    <property type="evidence" value="ECO:0007669"/>
    <property type="project" value="InterPro"/>
</dbReference>
<dbReference type="InterPro" id="IPR036869">
    <property type="entry name" value="J_dom_sf"/>
</dbReference>
<dbReference type="PANTHER" id="PTHR44145">
    <property type="entry name" value="DNAJ HOMOLOG SUBFAMILY A MEMBER 3, MITOCHONDRIAL"/>
    <property type="match status" value="1"/>
</dbReference>
<keyword evidence="1" id="KW-0143">Chaperone</keyword>
<proteinExistence type="predicted"/>
<comment type="caution">
    <text evidence="5">The sequence shown here is derived from an EMBL/GenBank/DDBJ whole genome shotgun (WGS) entry which is preliminary data.</text>
</comment>
<gene>
    <name evidence="5" type="ORF">EVJ48_10320</name>
</gene>
<dbReference type="PANTHER" id="PTHR44145:SF3">
    <property type="entry name" value="DNAJ HOMOLOG SUBFAMILY A MEMBER 3, MITOCHONDRIAL"/>
    <property type="match status" value="1"/>
</dbReference>
<dbReference type="EMBL" id="SHMQ01000064">
    <property type="protein sequence ID" value="RZV36533.1"/>
    <property type="molecule type" value="Genomic_DNA"/>
</dbReference>
<evidence type="ECO:0000259" key="3">
    <source>
        <dbReference type="PROSITE" id="PS50076"/>
    </source>
</evidence>
<dbReference type="InterPro" id="IPR001305">
    <property type="entry name" value="HSP_DnaJ_Cys-rich_dom"/>
</dbReference>
<keyword evidence="2" id="KW-0863">Zinc-finger</keyword>
<sequence>MKDFYDILGLDENAGESLIKSSYRRLASVYHPDKNPENQDKFIDINEAYKTLSDDVLRRAYDKELKDYKAFQASQSENKIKPYRTRLRDGANVNLIIDFTDEIERQFQGSKNLKENMESSEIFIEKTINIERYVKCPSCNGEGKENGTLSMPCSECRGTGNIKNKSSGIMELCRNCDGYGDLFLYKCKTCNGMARIKTSEKIKLNFSLNELLNRGDKNIIIFKNIGDAGVFGGKNGNLNIAVKIDEKVLNKINKTGGGFLSKFSFFK</sequence>
<dbReference type="GO" id="GO:0008270">
    <property type="term" value="F:zinc ion binding"/>
    <property type="evidence" value="ECO:0007669"/>
    <property type="project" value="UniProtKB-KW"/>
</dbReference>
<protein>
    <submittedName>
        <fullName evidence="5">J domain-containing protein</fullName>
    </submittedName>
</protein>
<feature type="domain" description="CR-type" evidence="4">
    <location>
        <begin position="123"/>
        <end position="199"/>
    </location>
</feature>
<dbReference type="AlphaFoldDB" id="A0A520X5U1"/>
<evidence type="ECO:0000259" key="4">
    <source>
        <dbReference type="PROSITE" id="PS51188"/>
    </source>
</evidence>
<dbReference type="InterPro" id="IPR036410">
    <property type="entry name" value="HSP_DnaJ_Cys-rich_dom_sf"/>
</dbReference>
<keyword evidence="2" id="KW-0479">Metal-binding</keyword>
<dbReference type="CDD" id="cd06257">
    <property type="entry name" value="DnaJ"/>
    <property type="match status" value="1"/>
</dbReference>
<dbReference type="CDD" id="cd10719">
    <property type="entry name" value="DnaJ_zf"/>
    <property type="match status" value="1"/>
</dbReference>
<evidence type="ECO:0000313" key="6">
    <source>
        <dbReference type="Proteomes" id="UP000322454"/>
    </source>
</evidence>
<dbReference type="Gene3D" id="2.10.230.10">
    <property type="entry name" value="Heat shock protein DnaJ, cysteine-rich domain"/>
    <property type="match status" value="1"/>
</dbReference>
<dbReference type="SUPFAM" id="SSF57938">
    <property type="entry name" value="DnaJ/Hsp40 cysteine-rich domain"/>
    <property type="match status" value="1"/>
</dbReference>
<dbReference type="Proteomes" id="UP000322454">
    <property type="component" value="Unassembled WGS sequence"/>
</dbReference>
<dbReference type="SMART" id="SM00271">
    <property type="entry name" value="DnaJ"/>
    <property type="match status" value="1"/>
</dbReference>
<dbReference type="InterPro" id="IPR051938">
    <property type="entry name" value="Apopto_cytoskel_mod"/>
</dbReference>
<dbReference type="Pfam" id="PF00226">
    <property type="entry name" value="DnaJ"/>
    <property type="match status" value="1"/>
</dbReference>